<dbReference type="EMBL" id="JBHTJT010000005">
    <property type="protein sequence ID" value="MFD0978290.1"/>
    <property type="molecule type" value="Genomic_DNA"/>
</dbReference>
<organism evidence="1 2">
    <name type="scientific">Tropicimonas aquimaris</name>
    <dbReference type="NCBI Taxonomy" id="914152"/>
    <lineage>
        <taxon>Bacteria</taxon>
        <taxon>Pseudomonadati</taxon>
        <taxon>Pseudomonadota</taxon>
        <taxon>Alphaproteobacteria</taxon>
        <taxon>Rhodobacterales</taxon>
        <taxon>Roseobacteraceae</taxon>
        <taxon>Tropicimonas</taxon>
    </lineage>
</organism>
<evidence type="ECO:0000313" key="1">
    <source>
        <dbReference type="EMBL" id="MFD0978290.1"/>
    </source>
</evidence>
<sequence length="42" mass="4683">MGIFDRFGKLSALVNEGEQIEIHRPIFPEAELLNASREVKGA</sequence>
<keyword evidence="2" id="KW-1185">Reference proteome</keyword>
<comment type="caution">
    <text evidence="1">The sequence shown here is derived from an EMBL/GenBank/DDBJ whole genome shotgun (WGS) entry which is preliminary data.</text>
</comment>
<dbReference type="Proteomes" id="UP001597108">
    <property type="component" value="Unassembled WGS sequence"/>
</dbReference>
<name>A0ABW3IL64_9RHOB</name>
<dbReference type="RefSeq" id="WP_386072083.1">
    <property type="nucleotide sequence ID" value="NZ_JBHTJT010000005.1"/>
</dbReference>
<accession>A0ABW3IL64</accession>
<gene>
    <name evidence="1" type="ORF">ACFQ2S_01380</name>
</gene>
<reference evidence="2" key="1">
    <citation type="journal article" date="2019" name="Int. J. Syst. Evol. Microbiol.">
        <title>The Global Catalogue of Microorganisms (GCM) 10K type strain sequencing project: providing services to taxonomists for standard genome sequencing and annotation.</title>
        <authorList>
            <consortium name="The Broad Institute Genomics Platform"/>
            <consortium name="The Broad Institute Genome Sequencing Center for Infectious Disease"/>
            <person name="Wu L."/>
            <person name="Ma J."/>
        </authorList>
    </citation>
    <scope>NUCLEOTIDE SEQUENCE [LARGE SCALE GENOMIC DNA]</scope>
    <source>
        <strain evidence="2">CCUG 60524</strain>
    </source>
</reference>
<evidence type="ECO:0000313" key="2">
    <source>
        <dbReference type="Proteomes" id="UP001597108"/>
    </source>
</evidence>
<protein>
    <submittedName>
        <fullName evidence="1">Uncharacterized protein</fullName>
    </submittedName>
</protein>
<proteinExistence type="predicted"/>